<dbReference type="AlphaFoldDB" id="A0ABD2IFQ5"/>
<keyword evidence="2" id="KW-0732">Signal</keyword>
<evidence type="ECO:0000313" key="4">
    <source>
        <dbReference type="Proteomes" id="UP001620645"/>
    </source>
</evidence>
<name>A0ABD2IFQ5_HETSC</name>
<comment type="caution">
    <text evidence="3">The sequence shown here is derived from an EMBL/GenBank/DDBJ whole genome shotgun (WGS) entry which is preliminary data.</text>
</comment>
<feature type="compositionally biased region" description="Polar residues" evidence="1">
    <location>
        <begin position="196"/>
        <end position="210"/>
    </location>
</feature>
<evidence type="ECO:0000313" key="3">
    <source>
        <dbReference type="EMBL" id="KAL3078178.1"/>
    </source>
</evidence>
<evidence type="ECO:0000256" key="2">
    <source>
        <dbReference type="SAM" id="SignalP"/>
    </source>
</evidence>
<feature type="region of interest" description="Disordered" evidence="1">
    <location>
        <begin position="93"/>
        <end position="215"/>
    </location>
</feature>
<organism evidence="3 4">
    <name type="scientific">Heterodera schachtii</name>
    <name type="common">Sugarbeet cyst nematode worm</name>
    <name type="synonym">Tylenchus schachtii</name>
    <dbReference type="NCBI Taxonomy" id="97005"/>
    <lineage>
        <taxon>Eukaryota</taxon>
        <taxon>Metazoa</taxon>
        <taxon>Ecdysozoa</taxon>
        <taxon>Nematoda</taxon>
        <taxon>Chromadorea</taxon>
        <taxon>Rhabditida</taxon>
        <taxon>Tylenchina</taxon>
        <taxon>Tylenchomorpha</taxon>
        <taxon>Tylenchoidea</taxon>
        <taxon>Heteroderidae</taxon>
        <taxon>Heteroderinae</taxon>
        <taxon>Heterodera</taxon>
    </lineage>
</organism>
<feature type="compositionally biased region" description="Polar residues" evidence="1">
    <location>
        <begin position="164"/>
        <end position="174"/>
    </location>
</feature>
<feature type="region of interest" description="Disordered" evidence="1">
    <location>
        <begin position="430"/>
        <end position="452"/>
    </location>
</feature>
<feature type="compositionally biased region" description="Basic and acidic residues" evidence="1">
    <location>
        <begin position="182"/>
        <end position="195"/>
    </location>
</feature>
<dbReference type="Proteomes" id="UP001620645">
    <property type="component" value="Unassembled WGS sequence"/>
</dbReference>
<sequence length="452" mass="51168">MQFPFSPLRLSLLSLFILRISSDSQNDRQLQSIASHPKNSAEEEEQPLLSTIPNLDRLPDLLIINPTFEQPQSQSPGQSATRRELLLRTLQLRQKPTEAERVPNVPKAQPLPKLDDQLLLVGKQQQISTKRPKGKKETFISPLDKLRNRPSLLIGPKNGHSALKQKTSTNADSKSSTRRLKQQIEHSSTEERDSRITNWPSNSQQQQPKQLTMRKPAQVVVPYDNREQQPFAYHQQSLNSEQNSQPQLRPFPPVFAPPQQQLPVPMPMPVPFRPPRGPFPPPAERIANFNGQSPSVEANNFVYPNQQQQQQQQNIHFAGQQQKLQQIAAPRRLRFFFTPSTTTVNSDFTFAPGSPGFACFYGFPVPQYNTPRKRCIADHPMCGIQFTCVMDVHAVDEWGREVEQWWTDPNNQWNGAQPHQNTFGIAGEWGGGRTGTLGQPQQIGEGRGTAQQ</sequence>
<evidence type="ECO:0000256" key="1">
    <source>
        <dbReference type="SAM" id="MobiDB-lite"/>
    </source>
</evidence>
<keyword evidence="4" id="KW-1185">Reference proteome</keyword>
<accession>A0ABD2IFQ5</accession>
<feature type="signal peptide" evidence="2">
    <location>
        <begin position="1"/>
        <end position="22"/>
    </location>
</feature>
<reference evidence="3 4" key="1">
    <citation type="submission" date="2024-10" db="EMBL/GenBank/DDBJ databases">
        <authorList>
            <person name="Kim D."/>
        </authorList>
    </citation>
    <scope>NUCLEOTIDE SEQUENCE [LARGE SCALE GENOMIC DNA]</scope>
    <source>
        <strain evidence="3">Taebaek</strain>
    </source>
</reference>
<proteinExistence type="predicted"/>
<protein>
    <submittedName>
        <fullName evidence="3">Uncharacterized protein</fullName>
    </submittedName>
</protein>
<gene>
    <name evidence="3" type="ORF">niasHS_012065</name>
</gene>
<feature type="chain" id="PRO_5044823709" evidence="2">
    <location>
        <begin position="23"/>
        <end position="452"/>
    </location>
</feature>
<dbReference type="EMBL" id="JBICCN010000315">
    <property type="protein sequence ID" value="KAL3078178.1"/>
    <property type="molecule type" value="Genomic_DNA"/>
</dbReference>